<dbReference type="STRING" id="656179.AB870_10350"/>
<feature type="transmembrane region" description="Helical" evidence="1">
    <location>
        <begin position="28"/>
        <end position="48"/>
    </location>
</feature>
<keyword evidence="1" id="KW-0472">Membrane</keyword>
<keyword evidence="3" id="KW-1185">Reference proteome</keyword>
<feature type="transmembrane region" description="Helical" evidence="1">
    <location>
        <begin position="397"/>
        <end position="415"/>
    </location>
</feature>
<gene>
    <name evidence="2" type="ORF">AB870_10350</name>
</gene>
<accession>A0A0H3WV67</accession>
<feature type="transmembrane region" description="Helical" evidence="1">
    <location>
        <begin position="150"/>
        <end position="172"/>
    </location>
</feature>
<sequence length="431" mass="48889">MDGLLLAFETLLFGLGLAYIYPRDKMFGFYFVFLFIYGIFAQLGYHFFPEASEAIMAYFGDDVWLPSVLFITASLVSFVLAFVFFRPVFYGLMAFRFSVRPAAMQGLWRKLASGWLLATSAYMIGFVVLNGADLSWYSAQQDDLRSTAPALALLIFFVKIDVGTLVVLYRLARQRVHLIPHVSPWLPFVVRGAFFLFITFKLGNRTDVLACFLGLALMEMSQTRLSVRIMLRALFFGFLVVSLLLLIEATRYSDSDVAPPAPTSVKLLVKDYYPPAHMLFAAMAYDYVSPWEVIESNTSNAAILLGYPYLQETITDLFRPDLATRSVGYAFYVLTEGFMFMGYWGFLYNGVVLIAGLCLWRRMATSDSREYNLLLLGLFGCMMVNVVRGQSSYFVKYLYMFVLPNALLYLSLVGMRIRLRIAGPRPARNPA</sequence>
<feature type="transmembrane region" description="Helical" evidence="1">
    <location>
        <begin position="68"/>
        <end position="92"/>
    </location>
</feature>
<feature type="transmembrane region" description="Helical" evidence="1">
    <location>
        <begin position="341"/>
        <end position="360"/>
    </location>
</feature>
<organism evidence="2 3">
    <name type="scientific">Pandoraea faecigallinarum</name>
    <dbReference type="NCBI Taxonomy" id="656179"/>
    <lineage>
        <taxon>Bacteria</taxon>
        <taxon>Pseudomonadati</taxon>
        <taxon>Pseudomonadota</taxon>
        <taxon>Betaproteobacteria</taxon>
        <taxon>Burkholderiales</taxon>
        <taxon>Burkholderiaceae</taxon>
        <taxon>Pandoraea</taxon>
    </lineage>
</organism>
<dbReference type="OrthoDB" id="9126655at2"/>
<dbReference type="KEGG" id="pfg:AB870_10350"/>
<evidence type="ECO:0000313" key="2">
    <source>
        <dbReference type="EMBL" id="AKM30421.1"/>
    </source>
</evidence>
<dbReference type="EMBL" id="CP011807">
    <property type="protein sequence ID" value="AKM30421.1"/>
    <property type="molecule type" value="Genomic_DNA"/>
</dbReference>
<feature type="transmembrane region" description="Helical" evidence="1">
    <location>
        <begin position="229"/>
        <end position="247"/>
    </location>
</feature>
<evidence type="ECO:0008006" key="4">
    <source>
        <dbReference type="Google" id="ProtNLM"/>
    </source>
</evidence>
<dbReference type="RefSeq" id="WP_047906270.1">
    <property type="nucleotide sequence ID" value="NZ_CP011807.3"/>
</dbReference>
<name>A0A0H3WV67_9BURK</name>
<dbReference type="AlphaFoldDB" id="A0A0H3WV67"/>
<evidence type="ECO:0000313" key="3">
    <source>
        <dbReference type="Proteomes" id="UP000035651"/>
    </source>
</evidence>
<proteinExistence type="predicted"/>
<dbReference type="Proteomes" id="UP000035651">
    <property type="component" value="Chromosome"/>
</dbReference>
<reference evidence="2" key="1">
    <citation type="submission" date="2016-06" db="EMBL/GenBank/DDBJ databases">
        <title>Complete Genome Sequence of Pandoraea faecigallinarum DSM-23572.</title>
        <authorList>
            <person name="Yong D."/>
            <person name="Ee R."/>
            <person name="Lim Y.-L."/>
            <person name="Yin W.-F."/>
            <person name="Chan K.-G."/>
        </authorList>
    </citation>
    <scope>NUCLEOTIDE SEQUENCE</scope>
    <source>
        <strain evidence="2">DSM 23572</strain>
    </source>
</reference>
<feature type="transmembrane region" description="Helical" evidence="1">
    <location>
        <begin position="372"/>
        <end position="391"/>
    </location>
</feature>
<keyword evidence="1" id="KW-0812">Transmembrane</keyword>
<evidence type="ECO:0000256" key="1">
    <source>
        <dbReference type="SAM" id="Phobius"/>
    </source>
</evidence>
<keyword evidence="1" id="KW-1133">Transmembrane helix</keyword>
<protein>
    <recommendedName>
        <fullName evidence="4">Oligosaccharide repeat unit polymerase</fullName>
    </recommendedName>
</protein>
<feature type="transmembrane region" description="Helical" evidence="1">
    <location>
        <begin position="112"/>
        <end position="129"/>
    </location>
</feature>
<dbReference type="PATRIC" id="fig|656179.3.peg.2199"/>